<name>A0A097AS49_THEKI</name>
<dbReference type="OrthoDB" id="5501881at2"/>
<feature type="domain" description="CRISPR type III-associated protein" evidence="3">
    <location>
        <begin position="171"/>
        <end position="407"/>
    </location>
</feature>
<sequence>MPKYDALIEVNIGEVKNLSQYISYCKLYFKPKSEEKIEDYLMRDNNPTSINRDKVESLKKDFPFILSNEDYKSELKNNNLNGKLFKYLKRNRSNQTTKDFPLTWLKDEIMKENKDFVFKEDQQLEDVNSISGILAQNIANDYVKKLPPYSFIIQVSFKLKQPYFSKDDDEFYIISNPVLKEKVFKVPMIRGSSWKGSLAAAFKDLINEEANLKKRGKIVDSYLRIFGAGSESIKVVEDYLKENSKDLVKFKEKLLEFILFELGLKVDKNFIGEIKDTNSYEKLQGILQEKISEKLQKDNKNLPIEFQTHKGRAIFYPTYFDRLSLEVINPHDRRKRAGTQPIYYEVVPEGTEGILQIIYIPFDGILKENKELKKEAEKDLENLLSAIEKVSQNGIGAKTKLGWGTFELCEDKYYYTNKNLNINDGLKEKGWLKWES</sequence>
<keyword evidence="5" id="KW-1185">Reference proteome</keyword>
<evidence type="ECO:0000256" key="2">
    <source>
        <dbReference type="SAM" id="Coils"/>
    </source>
</evidence>
<dbReference type="HOGENOM" id="CLU_057129_1_0_9"/>
<dbReference type="Pfam" id="PF03787">
    <property type="entry name" value="RAMPs"/>
    <property type="match status" value="1"/>
</dbReference>
<dbReference type="Proteomes" id="UP000029669">
    <property type="component" value="Chromosome"/>
</dbReference>
<dbReference type="RefSeq" id="WP_049685365.1">
    <property type="nucleotide sequence ID" value="NZ_CP009170.1"/>
</dbReference>
<gene>
    <name evidence="4" type="ORF">TKV_c14640</name>
</gene>
<protein>
    <submittedName>
        <fullName evidence="4">CRISPR-associated RAMP superfamily protein</fullName>
    </submittedName>
</protein>
<dbReference type="KEGG" id="tki:TKV_c14640"/>
<dbReference type="GO" id="GO:0051607">
    <property type="term" value="P:defense response to virus"/>
    <property type="evidence" value="ECO:0007669"/>
    <property type="project" value="UniProtKB-KW"/>
</dbReference>
<evidence type="ECO:0000313" key="4">
    <source>
        <dbReference type="EMBL" id="AIS52633.1"/>
    </source>
</evidence>
<evidence type="ECO:0000313" key="5">
    <source>
        <dbReference type="Proteomes" id="UP000029669"/>
    </source>
</evidence>
<dbReference type="AlphaFoldDB" id="A0A097AS49"/>
<organism evidence="4 5">
    <name type="scientific">Thermoanaerobacter kivui</name>
    <name type="common">Acetogenium kivui</name>
    <dbReference type="NCBI Taxonomy" id="2325"/>
    <lineage>
        <taxon>Bacteria</taxon>
        <taxon>Bacillati</taxon>
        <taxon>Bacillota</taxon>
        <taxon>Clostridia</taxon>
        <taxon>Thermoanaerobacterales</taxon>
        <taxon>Thermoanaerobacteraceae</taxon>
        <taxon>Thermoanaerobacter</taxon>
    </lineage>
</organism>
<dbReference type="eggNOG" id="COG1337">
    <property type="taxonomic scope" value="Bacteria"/>
</dbReference>
<dbReference type="STRING" id="2325.TKV_c14640"/>
<proteinExistence type="predicted"/>
<keyword evidence="1" id="KW-0051">Antiviral defense</keyword>
<evidence type="ECO:0000259" key="3">
    <source>
        <dbReference type="Pfam" id="PF03787"/>
    </source>
</evidence>
<feature type="coiled-coil region" evidence="2">
    <location>
        <begin position="366"/>
        <end position="393"/>
    </location>
</feature>
<reference evidence="5" key="1">
    <citation type="journal article" date="2015" name="Genome Announc.">
        <title>Whole-Genome Sequences of 80 Environmental and Clinical Isolates of Burkholderia pseudomallei.</title>
        <authorList>
            <person name="Johnson S.L."/>
            <person name="Baker A.L."/>
            <person name="Chain P.S."/>
            <person name="Currie B.J."/>
            <person name="Daligault H.E."/>
            <person name="Davenport K.W."/>
            <person name="Davis C.B."/>
            <person name="Inglis T.J."/>
            <person name="Kaestli M."/>
            <person name="Koren S."/>
            <person name="Mayo M."/>
            <person name="Merritt A.J."/>
            <person name="Price E.P."/>
            <person name="Sarovich D.S."/>
            <person name="Warner J."/>
            <person name="Rosovitz M.J."/>
        </authorList>
    </citation>
    <scope>NUCLEOTIDE SEQUENCE [LARGE SCALE GENOMIC DNA]</scope>
    <source>
        <strain evidence="5">DSM 2030</strain>
    </source>
</reference>
<dbReference type="EMBL" id="CP009170">
    <property type="protein sequence ID" value="AIS52633.1"/>
    <property type="molecule type" value="Genomic_DNA"/>
</dbReference>
<accession>A0A097AS49</accession>
<dbReference type="InterPro" id="IPR005537">
    <property type="entry name" value="RAMP_III_fam"/>
</dbReference>
<evidence type="ECO:0000256" key="1">
    <source>
        <dbReference type="ARBA" id="ARBA00023118"/>
    </source>
</evidence>
<keyword evidence="2" id="KW-0175">Coiled coil</keyword>